<organism evidence="1 2">
    <name type="scientific">Carex littledalei</name>
    <dbReference type="NCBI Taxonomy" id="544730"/>
    <lineage>
        <taxon>Eukaryota</taxon>
        <taxon>Viridiplantae</taxon>
        <taxon>Streptophyta</taxon>
        <taxon>Embryophyta</taxon>
        <taxon>Tracheophyta</taxon>
        <taxon>Spermatophyta</taxon>
        <taxon>Magnoliopsida</taxon>
        <taxon>Liliopsida</taxon>
        <taxon>Poales</taxon>
        <taxon>Cyperaceae</taxon>
        <taxon>Cyperoideae</taxon>
        <taxon>Cariceae</taxon>
        <taxon>Carex</taxon>
        <taxon>Carex subgen. Euthyceras</taxon>
    </lineage>
</organism>
<proteinExistence type="predicted"/>
<dbReference type="Proteomes" id="UP000623129">
    <property type="component" value="Unassembled WGS sequence"/>
</dbReference>
<evidence type="ECO:0000313" key="2">
    <source>
        <dbReference type="Proteomes" id="UP000623129"/>
    </source>
</evidence>
<comment type="caution">
    <text evidence="1">The sequence shown here is derived from an EMBL/GenBank/DDBJ whole genome shotgun (WGS) entry which is preliminary data.</text>
</comment>
<keyword evidence="2" id="KW-1185">Reference proteome</keyword>
<gene>
    <name evidence="1" type="ORF">FCM35_KLT09030</name>
</gene>
<reference evidence="1" key="1">
    <citation type="submission" date="2020-01" db="EMBL/GenBank/DDBJ databases">
        <title>Genome sequence of Kobresia littledalei, the first chromosome-level genome in the family Cyperaceae.</title>
        <authorList>
            <person name="Qu G."/>
        </authorList>
    </citation>
    <scope>NUCLEOTIDE SEQUENCE</scope>
    <source>
        <strain evidence="1">C.B.Clarke</strain>
        <tissue evidence="1">Leaf</tissue>
    </source>
</reference>
<accession>A0A833VH33</accession>
<sequence>MPRRPRMSSISRTKATPYKALINPPSLVSLEEVEVTEWHESITYMTKNLNFPQGNGEQLINWPYTNQIGSLQSSGGACLHPESSGSADVSVSVESINKVQQYISSVHCPVEIQSYCFSLYSRGTQD</sequence>
<protein>
    <submittedName>
        <fullName evidence="1">Uncharacterized protein</fullName>
    </submittedName>
</protein>
<evidence type="ECO:0000313" key="1">
    <source>
        <dbReference type="EMBL" id="KAF3325950.1"/>
    </source>
</evidence>
<dbReference type="AlphaFoldDB" id="A0A833VH33"/>
<dbReference type="EMBL" id="SWLB01000019">
    <property type="protein sequence ID" value="KAF3325950.1"/>
    <property type="molecule type" value="Genomic_DNA"/>
</dbReference>
<name>A0A833VH33_9POAL</name>